<dbReference type="AlphaFoldDB" id="A0A484NIB6"/>
<dbReference type="Proteomes" id="UP000595140">
    <property type="component" value="Unassembled WGS sequence"/>
</dbReference>
<gene>
    <name evidence="1" type="ORF">CCAM_LOCUS41814</name>
</gene>
<evidence type="ECO:0000313" key="1">
    <source>
        <dbReference type="EMBL" id="VFR00039.1"/>
    </source>
</evidence>
<organism evidence="1 2">
    <name type="scientific">Cuscuta campestris</name>
    <dbReference type="NCBI Taxonomy" id="132261"/>
    <lineage>
        <taxon>Eukaryota</taxon>
        <taxon>Viridiplantae</taxon>
        <taxon>Streptophyta</taxon>
        <taxon>Embryophyta</taxon>
        <taxon>Tracheophyta</taxon>
        <taxon>Spermatophyta</taxon>
        <taxon>Magnoliopsida</taxon>
        <taxon>eudicotyledons</taxon>
        <taxon>Gunneridae</taxon>
        <taxon>Pentapetalae</taxon>
        <taxon>asterids</taxon>
        <taxon>lamiids</taxon>
        <taxon>Solanales</taxon>
        <taxon>Convolvulaceae</taxon>
        <taxon>Cuscuteae</taxon>
        <taxon>Cuscuta</taxon>
        <taxon>Cuscuta subgen. Grammica</taxon>
        <taxon>Cuscuta sect. Cleistogrammica</taxon>
    </lineage>
</organism>
<accession>A0A484NIB6</accession>
<sequence>MEHWLERRWSWRHRGRDWVGCDPERRRPVSCNPRCPETACTDCSPTAALLISLPSLHFRRRRLSSPSPILCFNFSSPEIQKTGSEWGRR</sequence>
<protein>
    <submittedName>
        <fullName evidence="1">Uncharacterized protein</fullName>
    </submittedName>
</protein>
<reference evidence="1 2" key="1">
    <citation type="submission" date="2018-04" db="EMBL/GenBank/DDBJ databases">
        <authorList>
            <person name="Vogel A."/>
        </authorList>
    </citation>
    <scope>NUCLEOTIDE SEQUENCE [LARGE SCALE GENOMIC DNA]</scope>
</reference>
<proteinExistence type="predicted"/>
<name>A0A484NIB6_9ASTE</name>
<dbReference type="EMBL" id="OOIL02006673">
    <property type="protein sequence ID" value="VFR00039.1"/>
    <property type="molecule type" value="Genomic_DNA"/>
</dbReference>
<evidence type="ECO:0000313" key="2">
    <source>
        <dbReference type="Proteomes" id="UP000595140"/>
    </source>
</evidence>
<keyword evidence="2" id="KW-1185">Reference proteome</keyword>